<dbReference type="InterPro" id="IPR001279">
    <property type="entry name" value="Metallo-B-lactamas"/>
</dbReference>
<dbReference type="Pfam" id="PF00753">
    <property type="entry name" value="Lactamase_B"/>
    <property type="match status" value="1"/>
</dbReference>
<dbReference type="PANTHER" id="PTHR46233:SF3">
    <property type="entry name" value="HYDROXYACYLGLUTATHIONE HYDROLASE GLOC"/>
    <property type="match status" value="1"/>
</dbReference>
<dbReference type="AlphaFoldDB" id="A0A2H3GTH8"/>
<evidence type="ECO:0000259" key="6">
    <source>
        <dbReference type="SMART" id="SM00849"/>
    </source>
</evidence>
<reference evidence="7 8" key="1">
    <citation type="journal article" date="2016" name="Environ. Microbiol.">
        <title>Effector profiles distinguish formae speciales of Fusarium oxysporum.</title>
        <authorList>
            <person name="van Dam P."/>
            <person name="Fokkens L."/>
            <person name="Schmidt S.M."/>
            <person name="Linmans J.H."/>
            <person name="Kistler H.C."/>
            <person name="Ma L.J."/>
            <person name="Rep M."/>
        </authorList>
    </citation>
    <scope>NUCLEOTIDE SEQUENCE [LARGE SCALE GENOMIC DNA]</scope>
    <source>
        <strain evidence="7 8">Forc016</strain>
    </source>
</reference>
<sequence length="336" mass="36830">MRSTNYLSTASLILGLSSSVVQAQIKPIPEFFNLTTFPKEQKENVTRLLNEGRRLATDGSIHQYFQDQCITQQVYPAMFTMPPGFVNPFAAFDKFFFVGHAYVSAWAYDTGYGLVLIDALDNQDEIEKILVPDLEKLGYQGSDIKHLIITHEHIDHFGGAKYIQDQFNASVYAAEAAWEGMAEQGEDSNTPVPVKDKVVVDGDALTFGDVTFEIVQTPGHTPGTISLIFPVVDKGKRHLAGLSGGTGTPAAKTAREQKIASQNRFAEIAKAKGVDVLLSNHNVADHSLYNADILAHRAPGASNPYVVGVKNFYNYMRINALCSQVIAAREGMDLDV</sequence>
<feature type="chain" id="PRO_5013594788" description="Metallo-beta-lactamase domain-containing protein" evidence="5">
    <location>
        <begin position="24"/>
        <end position="336"/>
    </location>
</feature>
<evidence type="ECO:0000256" key="5">
    <source>
        <dbReference type="SAM" id="SignalP"/>
    </source>
</evidence>
<feature type="signal peptide" evidence="5">
    <location>
        <begin position="1"/>
        <end position="23"/>
    </location>
</feature>
<keyword evidence="4" id="KW-0862">Zinc</keyword>
<gene>
    <name evidence="7" type="ORF">AU210_009969</name>
</gene>
<keyword evidence="3" id="KW-0378">Hydrolase</keyword>
<proteinExistence type="predicted"/>
<evidence type="ECO:0000256" key="4">
    <source>
        <dbReference type="ARBA" id="ARBA00022833"/>
    </source>
</evidence>
<reference evidence="7 8" key="2">
    <citation type="journal article" date="2017" name="Sci. Rep.">
        <title>A mobile pathogenicity chromosome in Fusarium oxysporum for infection of multiple cucurbit species.</title>
        <authorList>
            <person name="van Dam P."/>
            <person name="Fokkens L."/>
            <person name="Ayukawa Y."/>
            <person name="van der Gragt M."/>
            <person name="Ter Horst A."/>
            <person name="Brankovics B."/>
            <person name="Houterman P.M."/>
            <person name="Arie T."/>
            <person name="Rep M."/>
        </authorList>
    </citation>
    <scope>NUCLEOTIDE SEQUENCE [LARGE SCALE GENOMIC DNA]</scope>
    <source>
        <strain evidence="7 8">Forc016</strain>
    </source>
</reference>
<comment type="cofactor">
    <cofactor evidence="1">
        <name>Zn(2+)</name>
        <dbReference type="ChEBI" id="CHEBI:29105"/>
    </cofactor>
</comment>
<dbReference type="GO" id="GO:0016787">
    <property type="term" value="F:hydrolase activity"/>
    <property type="evidence" value="ECO:0007669"/>
    <property type="project" value="UniProtKB-KW"/>
</dbReference>
<dbReference type="STRING" id="327505.A0A2H3GTH8"/>
<evidence type="ECO:0000256" key="3">
    <source>
        <dbReference type="ARBA" id="ARBA00022801"/>
    </source>
</evidence>
<dbReference type="SUPFAM" id="SSF56281">
    <property type="entry name" value="Metallo-hydrolase/oxidoreductase"/>
    <property type="match status" value="1"/>
</dbReference>
<dbReference type="Proteomes" id="UP000219602">
    <property type="component" value="Chromosome 8"/>
</dbReference>
<keyword evidence="5" id="KW-0732">Signal</keyword>
<dbReference type="SMART" id="SM00849">
    <property type="entry name" value="Lactamase_B"/>
    <property type="match status" value="1"/>
</dbReference>
<keyword evidence="2" id="KW-0479">Metal-binding</keyword>
<evidence type="ECO:0000313" key="8">
    <source>
        <dbReference type="Proteomes" id="UP000219602"/>
    </source>
</evidence>
<evidence type="ECO:0000256" key="1">
    <source>
        <dbReference type="ARBA" id="ARBA00001947"/>
    </source>
</evidence>
<evidence type="ECO:0000313" key="7">
    <source>
        <dbReference type="EMBL" id="PCD33751.1"/>
    </source>
</evidence>
<dbReference type="GO" id="GO:0046872">
    <property type="term" value="F:metal ion binding"/>
    <property type="evidence" value="ECO:0007669"/>
    <property type="project" value="UniProtKB-KW"/>
</dbReference>
<accession>A0A2H3GTH8</accession>
<dbReference type="InterPro" id="IPR036866">
    <property type="entry name" value="RibonucZ/Hydroxyglut_hydro"/>
</dbReference>
<dbReference type="CDD" id="cd16280">
    <property type="entry name" value="metallo-hydrolase-like_MBL-fold"/>
    <property type="match status" value="1"/>
</dbReference>
<dbReference type="PANTHER" id="PTHR46233">
    <property type="entry name" value="HYDROXYACYLGLUTATHIONE HYDROLASE GLOC"/>
    <property type="match status" value="1"/>
</dbReference>
<dbReference type="Gene3D" id="3.60.15.10">
    <property type="entry name" value="Ribonuclease Z/Hydroxyacylglutathione hydrolase-like"/>
    <property type="match status" value="1"/>
</dbReference>
<protein>
    <recommendedName>
        <fullName evidence="6">Metallo-beta-lactamase domain-containing protein</fullName>
    </recommendedName>
</protein>
<comment type="caution">
    <text evidence="7">The sequence shown here is derived from an EMBL/GenBank/DDBJ whole genome shotgun (WGS) entry which is preliminary data.</text>
</comment>
<feature type="domain" description="Metallo-beta-lactamase" evidence="6">
    <location>
        <begin position="102"/>
        <end position="281"/>
    </location>
</feature>
<dbReference type="InterPro" id="IPR051453">
    <property type="entry name" value="MBL_Glyoxalase_II"/>
</dbReference>
<dbReference type="EMBL" id="MABQ02000006">
    <property type="protein sequence ID" value="PCD33751.1"/>
    <property type="molecule type" value="Genomic_DNA"/>
</dbReference>
<name>A0A2H3GTH8_FUSOX</name>
<organism evidence="7 8">
    <name type="scientific">Fusarium oxysporum f. sp. radicis-cucumerinum</name>
    <dbReference type="NCBI Taxonomy" id="327505"/>
    <lineage>
        <taxon>Eukaryota</taxon>
        <taxon>Fungi</taxon>
        <taxon>Dikarya</taxon>
        <taxon>Ascomycota</taxon>
        <taxon>Pezizomycotina</taxon>
        <taxon>Sordariomycetes</taxon>
        <taxon>Hypocreomycetidae</taxon>
        <taxon>Hypocreales</taxon>
        <taxon>Nectriaceae</taxon>
        <taxon>Fusarium</taxon>
        <taxon>Fusarium oxysporum species complex</taxon>
    </lineage>
</organism>
<evidence type="ECO:0000256" key="2">
    <source>
        <dbReference type="ARBA" id="ARBA00022723"/>
    </source>
</evidence>